<dbReference type="AlphaFoldDB" id="A0A251PI04"/>
<organism evidence="2 3">
    <name type="scientific">Prunus persica</name>
    <name type="common">Peach</name>
    <name type="synonym">Amygdalus persica</name>
    <dbReference type="NCBI Taxonomy" id="3760"/>
    <lineage>
        <taxon>Eukaryota</taxon>
        <taxon>Viridiplantae</taxon>
        <taxon>Streptophyta</taxon>
        <taxon>Embryophyta</taxon>
        <taxon>Tracheophyta</taxon>
        <taxon>Spermatophyta</taxon>
        <taxon>Magnoliopsida</taxon>
        <taxon>eudicotyledons</taxon>
        <taxon>Gunneridae</taxon>
        <taxon>Pentapetalae</taxon>
        <taxon>rosids</taxon>
        <taxon>fabids</taxon>
        <taxon>Rosales</taxon>
        <taxon>Rosaceae</taxon>
        <taxon>Amygdaloideae</taxon>
        <taxon>Amygdaleae</taxon>
        <taxon>Prunus</taxon>
    </lineage>
</organism>
<reference evidence="2 3" key="1">
    <citation type="journal article" date="2013" name="Nat. Genet.">
        <title>The high-quality draft genome of peach (Prunus persica) identifies unique patterns of genetic diversity, domestication and genome evolution.</title>
        <authorList>
            <consortium name="International Peach Genome Initiative"/>
            <person name="Verde I."/>
            <person name="Abbott A.G."/>
            <person name="Scalabrin S."/>
            <person name="Jung S."/>
            <person name="Shu S."/>
            <person name="Marroni F."/>
            <person name="Zhebentyayeva T."/>
            <person name="Dettori M.T."/>
            <person name="Grimwood J."/>
            <person name="Cattonaro F."/>
            <person name="Zuccolo A."/>
            <person name="Rossini L."/>
            <person name="Jenkins J."/>
            <person name="Vendramin E."/>
            <person name="Meisel L.A."/>
            <person name="Decroocq V."/>
            <person name="Sosinski B."/>
            <person name="Prochnik S."/>
            <person name="Mitros T."/>
            <person name="Policriti A."/>
            <person name="Cipriani G."/>
            <person name="Dondini L."/>
            <person name="Ficklin S."/>
            <person name="Goodstein D.M."/>
            <person name="Xuan P."/>
            <person name="Del Fabbro C."/>
            <person name="Aramini V."/>
            <person name="Copetti D."/>
            <person name="Gonzalez S."/>
            <person name="Horner D.S."/>
            <person name="Falchi R."/>
            <person name="Lucas S."/>
            <person name="Mica E."/>
            <person name="Maldonado J."/>
            <person name="Lazzari B."/>
            <person name="Bielenberg D."/>
            <person name="Pirona R."/>
            <person name="Miculan M."/>
            <person name="Barakat A."/>
            <person name="Testolin R."/>
            <person name="Stella A."/>
            <person name="Tartarini S."/>
            <person name="Tonutti P."/>
            <person name="Arus P."/>
            <person name="Orellana A."/>
            <person name="Wells C."/>
            <person name="Main D."/>
            <person name="Vizzotto G."/>
            <person name="Silva H."/>
            <person name="Salamini F."/>
            <person name="Schmutz J."/>
            <person name="Morgante M."/>
            <person name="Rokhsar D.S."/>
        </authorList>
    </citation>
    <scope>NUCLEOTIDE SEQUENCE [LARGE SCALE GENOMIC DNA]</scope>
    <source>
        <strain evidence="3">cv. Nemared</strain>
    </source>
</reference>
<dbReference type="Proteomes" id="UP000006882">
    <property type="component" value="Chromosome G4"/>
</dbReference>
<feature type="region of interest" description="Disordered" evidence="1">
    <location>
        <begin position="38"/>
        <end position="62"/>
    </location>
</feature>
<accession>A0A251PI04</accession>
<gene>
    <name evidence="2" type="ORF">PRUPE_4G092000</name>
</gene>
<sequence>MISDSSFVEVNSLTFNIVEKLIAVTTAKIPKSIRQERIPKPNSQDDVAARTTVAAGKPLSSY</sequence>
<evidence type="ECO:0000256" key="1">
    <source>
        <dbReference type="SAM" id="MobiDB-lite"/>
    </source>
</evidence>
<dbReference type="Gramene" id="ONI11199">
    <property type="protein sequence ID" value="ONI11199"/>
    <property type="gene ID" value="PRUPE_4G092000"/>
</dbReference>
<name>A0A251PI04_PRUPE</name>
<evidence type="ECO:0000313" key="3">
    <source>
        <dbReference type="Proteomes" id="UP000006882"/>
    </source>
</evidence>
<keyword evidence="3" id="KW-1185">Reference proteome</keyword>
<protein>
    <submittedName>
        <fullName evidence="2">Uncharacterized protein</fullName>
    </submittedName>
</protein>
<proteinExistence type="predicted"/>
<dbReference type="EMBL" id="CM007654">
    <property type="protein sequence ID" value="ONI11199.1"/>
    <property type="molecule type" value="Genomic_DNA"/>
</dbReference>
<evidence type="ECO:0000313" key="2">
    <source>
        <dbReference type="EMBL" id="ONI11199.1"/>
    </source>
</evidence>